<evidence type="ECO:0000256" key="2">
    <source>
        <dbReference type="SAM" id="SignalP"/>
    </source>
</evidence>
<feature type="region of interest" description="Disordered" evidence="1">
    <location>
        <begin position="83"/>
        <end position="166"/>
    </location>
</feature>
<dbReference type="VEuPathDB" id="ToxoDB:CSUI_005017"/>
<feature type="compositionally biased region" description="Polar residues" evidence="1">
    <location>
        <begin position="93"/>
        <end position="104"/>
    </location>
</feature>
<dbReference type="SUPFAM" id="SSF54236">
    <property type="entry name" value="Ubiquitin-like"/>
    <property type="match status" value="1"/>
</dbReference>
<accession>A0A2C6KYX5</accession>
<evidence type="ECO:0000256" key="1">
    <source>
        <dbReference type="SAM" id="MobiDB-lite"/>
    </source>
</evidence>
<feature type="compositionally biased region" description="Low complexity" evidence="1">
    <location>
        <begin position="126"/>
        <end position="149"/>
    </location>
</feature>
<proteinExistence type="predicted"/>
<dbReference type="GeneID" id="94428408"/>
<evidence type="ECO:0000259" key="3">
    <source>
        <dbReference type="PROSITE" id="PS50053"/>
    </source>
</evidence>
<dbReference type="InterPro" id="IPR000626">
    <property type="entry name" value="Ubiquitin-like_dom"/>
</dbReference>
<sequence length="730" mass="75994">MSMHLRLCSFFFLPTSLCFLFLLPAVNTALSFSVLVSHGSICTHLFLDRSPLSSSSIASQEGTKEGGFSDFLSLLIMAKPGLRKKSPHPARRSNLTTAAASQTGEAPLSPSASSSSSRPGDQGEEAAGSSQCSSSAGSSSATASPPLDSCSRRSSSDCSSTAEETSQDGEVAFDNLLKDLREDLGLDKNALQDIKLRLASAYIRDIHELWSAVRQRRLCGLLHPYITEALCARLTGEPLPLFDLGEYSEARMKIRNPAKFHHGAIFVHRVAPVPGTRKGKIAVTWAFDMDLEETTVAELLQRLETLIRDIPVDRMRLVFNGFTLAATSSLASYDITEGDTLYLYTLRDPRAQTAYVCATGPSPPAIVTPPPPPGGCVLPDEKHPDRATMNVGVPASTTSHSTSSSPSPPFQTVISKPPHVITTSPSSPPASSSPPAVGVCTPGGFVAAAPAVMQAHHVSSGGTVVASQPGGGGIGQCQTTTSTPAIIQQTMGPHHQHATHTTVTPMSSSWGEGPVAVASHSPYGTLVGLGCPARPPHPGDPPVYMSFASAPHGIHMVSQAPPSMAAAPHCSCSGSAGGGCYTNPASLNFTPTTTIVSPHTNPQTITQLIHRAPPSVSPSCPHMMIGGASSALGGHGAGEVGVGNGGGGSNVTWIGPKATRETCRVAQPYVRTMEVCSCGACAGFQYAPLRSTLSPAPCTVPVGAGTCTYMSGERREKRRDSSDQSVSTDG</sequence>
<dbReference type="RefSeq" id="XP_067922829.1">
    <property type="nucleotide sequence ID" value="XM_068065197.1"/>
</dbReference>
<feature type="compositionally biased region" description="Low complexity" evidence="1">
    <location>
        <begin position="106"/>
        <end position="117"/>
    </location>
</feature>
<dbReference type="OrthoDB" id="330692at2759"/>
<dbReference type="Proteomes" id="UP000221165">
    <property type="component" value="Unassembled WGS sequence"/>
</dbReference>
<dbReference type="CDD" id="cd17039">
    <property type="entry name" value="Ubl_ubiquitin_like"/>
    <property type="match status" value="1"/>
</dbReference>
<organism evidence="4 5">
    <name type="scientific">Cystoisospora suis</name>
    <dbReference type="NCBI Taxonomy" id="483139"/>
    <lineage>
        <taxon>Eukaryota</taxon>
        <taxon>Sar</taxon>
        <taxon>Alveolata</taxon>
        <taxon>Apicomplexa</taxon>
        <taxon>Conoidasida</taxon>
        <taxon>Coccidia</taxon>
        <taxon>Eucoccidiorida</taxon>
        <taxon>Eimeriorina</taxon>
        <taxon>Sarcocystidae</taxon>
        <taxon>Cystoisospora</taxon>
    </lineage>
</organism>
<reference evidence="4 5" key="1">
    <citation type="journal article" date="2017" name="Int. J. Parasitol.">
        <title>The genome of the protozoan parasite Cystoisospora suis and a reverse vaccinology approach to identify vaccine candidates.</title>
        <authorList>
            <person name="Palmieri N."/>
            <person name="Shrestha A."/>
            <person name="Ruttkowski B."/>
            <person name="Beck T."/>
            <person name="Vogl C."/>
            <person name="Tomley F."/>
            <person name="Blake D.P."/>
            <person name="Joachim A."/>
        </authorList>
    </citation>
    <scope>NUCLEOTIDE SEQUENCE [LARGE SCALE GENOMIC DNA]</scope>
    <source>
        <strain evidence="4 5">Wien I</strain>
    </source>
</reference>
<feature type="compositionally biased region" description="Low complexity" evidence="1">
    <location>
        <begin position="396"/>
        <end position="405"/>
    </location>
</feature>
<dbReference type="Pfam" id="PF00240">
    <property type="entry name" value="ubiquitin"/>
    <property type="match status" value="1"/>
</dbReference>
<dbReference type="Gene3D" id="3.10.20.90">
    <property type="entry name" value="Phosphatidylinositol 3-kinase Catalytic Subunit, Chain A, domain 1"/>
    <property type="match status" value="1"/>
</dbReference>
<dbReference type="InterPro" id="IPR029071">
    <property type="entry name" value="Ubiquitin-like_domsf"/>
</dbReference>
<feature type="chain" id="PRO_5012519133" evidence="2">
    <location>
        <begin position="19"/>
        <end position="730"/>
    </location>
</feature>
<dbReference type="AlphaFoldDB" id="A0A2C6KYX5"/>
<feature type="region of interest" description="Disordered" evidence="1">
    <location>
        <begin position="380"/>
        <end position="435"/>
    </location>
</feature>
<name>A0A2C6KYX5_9APIC</name>
<dbReference type="PROSITE" id="PS50053">
    <property type="entry name" value="UBIQUITIN_2"/>
    <property type="match status" value="1"/>
</dbReference>
<keyword evidence="5" id="KW-1185">Reference proteome</keyword>
<feature type="domain" description="Ubiquitin-like" evidence="3">
    <location>
        <begin position="293"/>
        <end position="343"/>
    </location>
</feature>
<protein>
    <submittedName>
        <fullName evidence="4">Ubiquitin family protein</fullName>
    </submittedName>
</protein>
<evidence type="ECO:0000313" key="5">
    <source>
        <dbReference type="Proteomes" id="UP000221165"/>
    </source>
</evidence>
<comment type="caution">
    <text evidence="4">The sequence shown here is derived from an EMBL/GenBank/DDBJ whole genome shotgun (WGS) entry which is preliminary data.</text>
</comment>
<evidence type="ECO:0000313" key="4">
    <source>
        <dbReference type="EMBL" id="PHJ21145.1"/>
    </source>
</evidence>
<dbReference type="EMBL" id="MIGC01002405">
    <property type="protein sequence ID" value="PHJ21145.1"/>
    <property type="molecule type" value="Genomic_DNA"/>
</dbReference>
<keyword evidence="2" id="KW-0732">Signal</keyword>
<gene>
    <name evidence="4" type="ORF">CSUI_005017</name>
</gene>
<feature type="signal peptide" evidence="2">
    <location>
        <begin position="1"/>
        <end position="18"/>
    </location>
</feature>